<dbReference type="RefSeq" id="WP_107935351.1">
    <property type="nucleotide sequence ID" value="NZ_CP085009.1"/>
</dbReference>
<dbReference type="InterPro" id="IPR015001">
    <property type="entry name" value="DUF1850"/>
</dbReference>
<comment type="caution">
    <text evidence="1">The sequence shown here is derived from an EMBL/GenBank/DDBJ whole genome shotgun (WGS) entry which is preliminary data.</text>
</comment>
<organism evidence="1 2">
    <name type="scientific">Ureibacillus chungkukjangi</name>
    <dbReference type="NCBI Taxonomy" id="1202712"/>
    <lineage>
        <taxon>Bacteria</taxon>
        <taxon>Bacillati</taxon>
        <taxon>Bacillota</taxon>
        <taxon>Bacilli</taxon>
        <taxon>Bacillales</taxon>
        <taxon>Caryophanaceae</taxon>
        <taxon>Ureibacillus</taxon>
    </lineage>
</organism>
<name>A0A318TMQ6_9BACL</name>
<gene>
    <name evidence="1" type="ORF">BJ095_11553</name>
</gene>
<reference evidence="1 2" key="1">
    <citation type="submission" date="2018-06" db="EMBL/GenBank/DDBJ databases">
        <title>Genomic Encyclopedia of Archaeal and Bacterial Type Strains, Phase II (KMG-II): from individual species to whole genera.</title>
        <authorList>
            <person name="Goeker M."/>
        </authorList>
    </citation>
    <scope>NUCLEOTIDE SEQUENCE [LARGE SCALE GENOMIC DNA]</scope>
    <source>
        <strain evidence="1 2">KACC 16626</strain>
    </source>
</reference>
<dbReference type="Pfam" id="PF08905">
    <property type="entry name" value="DUF1850"/>
    <property type="match status" value="1"/>
</dbReference>
<dbReference type="OrthoDB" id="4411648at2"/>
<sequence length="156" mass="18523">MSKSKKKWWFWSIGLLILLNFFFIRVPVFAFEFEDKTYYLKSNHFDLSWIHSVEKEEWIETYQQNGEQMLLTETHFKTFGAGVPSQSKDVSIEDGFVKMQINQLFKELNLTVSSNVKTTIIVDEQEIPLYKYTDDYSMVHIFIEKLPIWKLAKGGF</sequence>
<dbReference type="Proteomes" id="UP000247416">
    <property type="component" value="Unassembled WGS sequence"/>
</dbReference>
<keyword evidence="2" id="KW-1185">Reference proteome</keyword>
<dbReference type="EMBL" id="QJTJ01000015">
    <property type="protein sequence ID" value="PYF05783.1"/>
    <property type="molecule type" value="Genomic_DNA"/>
</dbReference>
<proteinExistence type="predicted"/>
<evidence type="ECO:0000313" key="2">
    <source>
        <dbReference type="Proteomes" id="UP000247416"/>
    </source>
</evidence>
<dbReference type="AlphaFoldDB" id="A0A318TMQ6"/>
<accession>A0A318TMQ6</accession>
<evidence type="ECO:0000313" key="1">
    <source>
        <dbReference type="EMBL" id="PYF05783.1"/>
    </source>
</evidence>
<protein>
    <submittedName>
        <fullName evidence="1">Uncharacterized protein DUF1850</fullName>
    </submittedName>
</protein>